<dbReference type="InterPro" id="IPR036250">
    <property type="entry name" value="AcylCo_DH-like_C"/>
</dbReference>
<evidence type="ECO:0000256" key="14">
    <source>
        <dbReference type="ARBA" id="ARBA00023098"/>
    </source>
</evidence>
<dbReference type="InterPro" id="IPR006091">
    <property type="entry name" value="Acyl-CoA_Oxase/DH_mid-dom"/>
</dbReference>
<comment type="function">
    <text evidence="19">Very long-chain specific acyl-CoA dehydrogenase is one of the acyl-CoA dehydrogenases that catalyze the first step of mitochondrial fatty acid beta-oxidation, an aerobic process breaking down fatty acids into acetyl-CoA and allowing the production of energy from fats. The first step of fatty acid beta-oxidation consists in the removal of one hydrogen from C-2 and C-3 of the straight-chain fatty acyl-CoA thioester, resulting in the formation of trans-2-enoyl-CoA. Among the different mitochondrial acyl-CoA dehydrogenases, very long-chain specific acyl-CoA dehydrogenase acts specifically on acyl-CoAs with saturated 12 to 24 carbons long primary chains.</text>
</comment>
<dbReference type="GO" id="GO:0005743">
    <property type="term" value="C:mitochondrial inner membrane"/>
    <property type="evidence" value="ECO:0007669"/>
    <property type="project" value="UniProtKB-SubCell"/>
</dbReference>
<keyword evidence="8" id="KW-0702">S-nitrosylation</keyword>
<dbReference type="InterPro" id="IPR046373">
    <property type="entry name" value="Acyl-CoA_Oxase/DH_mid-dom_sf"/>
</dbReference>
<keyword evidence="33" id="KW-1185">Reference proteome</keyword>
<dbReference type="InterPro" id="IPR009100">
    <property type="entry name" value="AcylCoA_DH/oxidase_NM_dom_sf"/>
</dbReference>
<evidence type="ECO:0000256" key="3">
    <source>
        <dbReference type="ARBA" id="ARBA00005198"/>
    </source>
</evidence>
<evidence type="ECO:0000256" key="18">
    <source>
        <dbReference type="ARBA" id="ARBA00040902"/>
    </source>
</evidence>
<dbReference type="WBParaSite" id="PgB08_g068_t05">
    <property type="protein sequence ID" value="PgB08_g068_t05"/>
    <property type="gene ID" value="PgB08_g068"/>
</dbReference>
<evidence type="ECO:0000256" key="28">
    <source>
        <dbReference type="RuleBase" id="RU362125"/>
    </source>
</evidence>
<evidence type="ECO:0000256" key="27">
    <source>
        <dbReference type="ARBA" id="ARBA00049224"/>
    </source>
</evidence>
<comment type="subunit">
    <text evidence="20">Homodimer. Homodimerizes after import into the mitochondrion.</text>
</comment>
<keyword evidence="13 28" id="KW-0560">Oxidoreductase</keyword>
<keyword evidence="10" id="KW-0276">Fatty acid metabolism</keyword>
<feature type="domain" description="Acyl-CoA dehydrogenase/oxidase C-terminal" evidence="29">
    <location>
        <begin position="315"/>
        <end position="461"/>
    </location>
</feature>
<evidence type="ECO:0000313" key="34">
    <source>
        <dbReference type="WBParaSite" id="PgB08_g068_t05"/>
    </source>
</evidence>
<keyword evidence="6 28" id="KW-0285">Flavoprotein</keyword>
<evidence type="ECO:0000256" key="10">
    <source>
        <dbReference type="ARBA" id="ARBA00022832"/>
    </source>
</evidence>
<name>A0A914ZMW0_PARUN</name>
<dbReference type="FunFam" id="1.20.140.10:FF:000008">
    <property type="entry name" value="acyl-CoA dehydrogenase family member 9, mitochondrial"/>
    <property type="match status" value="1"/>
</dbReference>
<dbReference type="CDD" id="cd01161">
    <property type="entry name" value="VLCAD"/>
    <property type="match status" value="1"/>
</dbReference>
<evidence type="ECO:0000256" key="13">
    <source>
        <dbReference type="ARBA" id="ARBA00023002"/>
    </source>
</evidence>
<evidence type="ECO:0000256" key="23">
    <source>
        <dbReference type="ARBA" id="ARBA00048086"/>
    </source>
</evidence>
<reference evidence="34" key="1">
    <citation type="submission" date="2022-11" db="UniProtKB">
        <authorList>
            <consortium name="WormBaseParasite"/>
        </authorList>
    </citation>
    <scope>IDENTIFICATION</scope>
</reference>
<dbReference type="Pfam" id="PF21343">
    <property type="entry name" value="ACAD9-ACADV_C"/>
    <property type="match status" value="1"/>
</dbReference>
<dbReference type="GO" id="GO:0006631">
    <property type="term" value="P:fatty acid metabolic process"/>
    <property type="evidence" value="ECO:0007669"/>
    <property type="project" value="UniProtKB-KW"/>
</dbReference>
<evidence type="ECO:0000256" key="8">
    <source>
        <dbReference type="ARBA" id="ARBA00022799"/>
    </source>
</evidence>
<keyword evidence="14" id="KW-0443">Lipid metabolism</keyword>
<evidence type="ECO:0000256" key="19">
    <source>
        <dbReference type="ARBA" id="ARBA00045422"/>
    </source>
</evidence>
<comment type="catalytic activity">
    <reaction evidence="23">
        <text>tetracosanoyl-CoA + oxidized [electron-transfer flavoprotein] + H(+) = (2E)-tetracosenoyl-CoA + reduced [electron-transfer flavoprotein]</text>
        <dbReference type="Rhea" id="RHEA:47232"/>
        <dbReference type="Rhea" id="RHEA-COMP:10685"/>
        <dbReference type="Rhea" id="RHEA-COMP:10686"/>
        <dbReference type="ChEBI" id="CHEBI:15378"/>
        <dbReference type="ChEBI" id="CHEBI:57692"/>
        <dbReference type="ChEBI" id="CHEBI:58307"/>
        <dbReference type="ChEBI" id="CHEBI:65052"/>
        <dbReference type="ChEBI" id="CHEBI:74693"/>
    </reaction>
    <physiologicalReaction direction="left-to-right" evidence="23">
        <dbReference type="Rhea" id="RHEA:47233"/>
    </physiologicalReaction>
</comment>
<feature type="domain" description="Acyl-CoA dehydrogenase/oxidase N-terminal" evidence="31">
    <location>
        <begin position="92"/>
        <end position="197"/>
    </location>
</feature>
<dbReference type="Pfam" id="PF00441">
    <property type="entry name" value="Acyl-CoA_dh_1"/>
    <property type="match status" value="1"/>
</dbReference>
<evidence type="ECO:0000256" key="12">
    <source>
        <dbReference type="ARBA" id="ARBA00022990"/>
    </source>
</evidence>
<comment type="catalytic activity">
    <reaction evidence="24">
        <text>tetradecanoyl-CoA + oxidized [electron-transfer flavoprotein] + H(+) = (2E)-tetradecenoyl-CoA + reduced [electron-transfer flavoprotein]</text>
        <dbReference type="Rhea" id="RHEA:47316"/>
        <dbReference type="Rhea" id="RHEA-COMP:10685"/>
        <dbReference type="Rhea" id="RHEA-COMP:10686"/>
        <dbReference type="ChEBI" id="CHEBI:15378"/>
        <dbReference type="ChEBI" id="CHEBI:57385"/>
        <dbReference type="ChEBI" id="CHEBI:57692"/>
        <dbReference type="ChEBI" id="CHEBI:58307"/>
        <dbReference type="ChEBI" id="CHEBI:61405"/>
    </reaction>
    <physiologicalReaction direction="left-to-right" evidence="24">
        <dbReference type="Rhea" id="RHEA:47317"/>
    </physiologicalReaction>
</comment>
<evidence type="ECO:0000256" key="24">
    <source>
        <dbReference type="ARBA" id="ARBA00049038"/>
    </source>
</evidence>
<dbReference type="GO" id="GO:0017099">
    <property type="term" value="F:very-long-chain fatty acyl-CoA dehydrogenase activity"/>
    <property type="evidence" value="ECO:0007669"/>
    <property type="project" value="UniProtKB-EC"/>
</dbReference>
<dbReference type="Gene3D" id="1.20.140.10">
    <property type="entry name" value="Butyryl-CoA Dehydrogenase, subunit A, domain 3"/>
    <property type="match status" value="2"/>
</dbReference>
<dbReference type="SUPFAM" id="SSF47203">
    <property type="entry name" value="Acyl-CoA dehydrogenase C-terminal domain-like"/>
    <property type="match status" value="1"/>
</dbReference>
<accession>A0A914ZMW0</accession>
<evidence type="ECO:0000256" key="20">
    <source>
        <dbReference type="ARBA" id="ARBA00046812"/>
    </source>
</evidence>
<evidence type="ECO:0000259" key="32">
    <source>
        <dbReference type="Pfam" id="PF21343"/>
    </source>
</evidence>
<evidence type="ECO:0000256" key="26">
    <source>
        <dbReference type="ARBA" id="ARBA00049140"/>
    </source>
</evidence>
<dbReference type="PROSITE" id="PS00072">
    <property type="entry name" value="ACYL_COA_DH_1"/>
    <property type="match status" value="1"/>
</dbReference>
<comment type="catalytic activity">
    <reaction evidence="25">
        <text>a very-long-chain 2,3-saturated fatty acyl-CoA + oxidized [electron-transfer flavoprotein] + H(+) = a very-long-chain (2E)-enoyl-CoA + reduced [electron-transfer flavoprotein]</text>
        <dbReference type="Rhea" id="RHEA:19181"/>
        <dbReference type="Rhea" id="RHEA-COMP:10685"/>
        <dbReference type="Rhea" id="RHEA-COMP:10686"/>
        <dbReference type="ChEBI" id="CHEBI:15378"/>
        <dbReference type="ChEBI" id="CHEBI:57692"/>
        <dbReference type="ChEBI" id="CHEBI:58307"/>
        <dbReference type="ChEBI" id="CHEBI:83724"/>
        <dbReference type="ChEBI" id="CHEBI:83728"/>
        <dbReference type="EC" id="1.3.8.9"/>
    </reaction>
    <physiologicalReaction direction="left-to-right" evidence="25">
        <dbReference type="Rhea" id="RHEA:19182"/>
    </physiologicalReaction>
</comment>
<comment type="cofactor">
    <cofactor evidence="1 28">
        <name>FAD</name>
        <dbReference type="ChEBI" id="CHEBI:57692"/>
    </cofactor>
</comment>
<evidence type="ECO:0000256" key="1">
    <source>
        <dbReference type="ARBA" id="ARBA00001974"/>
    </source>
</evidence>
<evidence type="ECO:0000256" key="15">
    <source>
        <dbReference type="ARBA" id="ARBA00023128"/>
    </source>
</evidence>
<evidence type="ECO:0000256" key="9">
    <source>
        <dbReference type="ARBA" id="ARBA00022827"/>
    </source>
</evidence>
<dbReference type="GO" id="GO:0000062">
    <property type="term" value="F:fatty-acyl-CoA binding"/>
    <property type="evidence" value="ECO:0007669"/>
    <property type="project" value="TreeGrafter"/>
</dbReference>
<evidence type="ECO:0000259" key="31">
    <source>
        <dbReference type="Pfam" id="PF02771"/>
    </source>
</evidence>
<dbReference type="FunFam" id="1.10.540.10:FF:000001">
    <property type="entry name" value="Very long-chain-specific acyl-CoA dehydrogenase, mitochondrial"/>
    <property type="match status" value="1"/>
</dbReference>
<comment type="similarity">
    <text evidence="4 28">Belongs to the acyl-CoA dehydrogenase family.</text>
</comment>
<evidence type="ECO:0000256" key="2">
    <source>
        <dbReference type="ARBA" id="ARBA00004637"/>
    </source>
</evidence>
<evidence type="ECO:0000256" key="21">
    <source>
        <dbReference type="ARBA" id="ARBA00047893"/>
    </source>
</evidence>
<dbReference type="InterPro" id="IPR013786">
    <property type="entry name" value="AcylCoA_DH/ox_N"/>
</dbReference>
<comment type="pathway">
    <text evidence="3">Lipid metabolism; mitochondrial fatty acid beta-oxidation.</text>
</comment>
<feature type="domain" description="ACAD9/ACADV-like C-terminal" evidence="32">
    <location>
        <begin position="509"/>
        <end position="625"/>
    </location>
</feature>
<dbReference type="InterPro" id="IPR049448">
    <property type="entry name" value="ACAD9/ACADV-like_C"/>
</dbReference>
<dbReference type="InterPro" id="IPR009075">
    <property type="entry name" value="AcylCo_DH/oxidase_C"/>
</dbReference>
<evidence type="ECO:0000256" key="5">
    <source>
        <dbReference type="ARBA" id="ARBA00022553"/>
    </source>
</evidence>
<evidence type="ECO:0000256" key="11">
    <source>
        <dbReference type="ARBA" id="ARBA00022946"/>
    </source>
</evidence>
<evidence type="ECO:0000256" key="22">
    <source>
        <dbReference type="ARBA" id="ARBA00047916"/>
    </source>
</evidence>
<dbReference type="Gene3D" id="2.40.110.10">
    <property type="entry name" value="Butyryl-CoA Dehydrogenase, subunit A, domain 2"/>
    <property type="match status" value="1"/>
</dbReference>
<protein>
    <recommendedName>
        <fullName evidence="18">Very long-chain specific acyl-CoA dehydrogenase, mitochondrial</fullName>
        <ecNumber evidence="17">1.3.8.9</ecNumber>
    </recommendedName>
</protein>
<dbReference type="EC" id="1.3.8.9" evidence="17"/>
<dbReference type="InterPro" id="IPR006089">
    <property type="entry name" value="Acyl-CoA_DH_CS"/>
</dbReference>
<keyword evidence="16" id="KW-0472">Membrane</keyword>
<dbReference type="Proteomes" id="UP000887569">
    <property type="component" value="Unplaced"/>
</dbReference>
<keyword evidence="7" id="KW-0999">Mitochondrion inner membrane</keyword>
<evidence type="ECO:0000259" key="30">
    <source>
        <dbReference type="Pfam" id="PF02770"/>
    </source>
</evidence>
<dbReference type="GO" id="GO:0050660">
    <property type="term" value="F:flavin adenine dinucleotide binding"/>
    <property type="evidence" value="ECO:0007669"/>
    <property type="project" value="InterPro"/>
</dbReference>
<evidence type="ECO:0000256" key="6">
    <source>
        <dbReference type="ARBA" id="ARBA00022630"/>
    </source>
</evidence>
<dbReference type="InterPro" id="IPR037069">
    <property type="entry name" value="AcylCoA_DH/ox_N_sf"/>
</dbReference>
<comment type="catalytic activity">
    <reaction evidence="26">
        <text>eicosanoyl-CoA + oxidized [electron-transfer flavoprotein] + H(+) = (2E)-eicosenoyl-CoA + reduced [electron-transfer flavoprotein]</text>
        <dbReference type="Rhea" id="RHEA:47236"/>
        <dbReference type="Rhea" id="RHEA-COMP:10685"/>
        <dbReference type="Rhea" id="RHEA-COMP:10686"/>
        <dbReference type="ChEBI" id="CHEBI:15378"/>
        <dbReference type="ChEBI" id="CHEBI:57380"/>
        <dbReference type="ChEBI" id="CHEBI:57692"/>
        <dbReference type="ChEBI" id="CHEBI:58307"/>
        <dbReference type="ChEBI" id="CHEBI:74691"/>
    </reaction>
    <physiologicalReaction direction="left-to-right" evidence="26">
        <dbReference type="Rhea" id="RHEA:47237"/>
    </physiologicalReaction>
</comment>
<dbReference type="PANTHER" id="PTHR43884:SF11">
    <property type="entry name" value="VERY LONG-CHAIN SPECIFIC ACYL-COA DEHYDROGENASE, MITOCHONDRIAL"/>
    <property type="match status" value="1"/>
</dbReference>
<evidence type="ECO:0000256" key="25">
    <source>
        <dbReference type="ARBA" id="ARBA00049050"/>
    </source>
</evidence>
<keyword evidence="9 28" id="KW-0274">FAD</keyword>
<dbReference type="SUPFAM" id="SSF56645">
    <property type="entry name" value="Acyl-CoA dehydrogenase NM domain-like"/>
    <property type="match status" value="1"/>
</dbReference>
<comment type="catalytic activity">
    <reaction evidence="22">
        <text>oxidized [electron-transfer flavoprotein] + hexadecanoyl-CoA + H(+) = (2E)-hexadecenoyl-CoA + reduced [electron-transfer flavoprotein]</text>
        <dbReference type="Rhea" id="RHEA:43448"/>
        <dbReference type="Rhea" id="RHEA-COMP:10685"/>
        <dbReference type="Rhea" id="RHEA-COMP:10686"/>
        <dbReference type="ChEBI" id="CHEBI:15378"/>
        <dbReference type="ChEBI" id="CHEBI:57379"/>
        <dbReference type="ChEBI" id="CHEBI:57692"/>
        <dbReference type="ChEBI" id="CHEBI:58307"/>
        <dbReference type="ChEBI" id="CHEBI:61526"/>
    </reaction>
    <physiologicalReaction direction="left-to-right" evidence="22">
        <dbReference type="Rhea" id="RHEA:43449"/>
    </physiologicalReaction>
</comment>
<dbReference type="Pfam" id="PF02770">
    <property type="entry name" value="Acyl-CoA_dh_M"/>
    <property type="match status" value="1"/>
</dbReference>
<proteinExistence type="inferred from homology"/>
<keyword evidence="15" id="KW-0496">Mitochondrion</keyword>
<dbReference type="AlphaFoldDB" id="A0A914ZMW0"/>
<comment type="catalytic activity">
    <reaction evidence="21">
        <text>dodecanoyl-CoA + oxidized [electron-transfer flavoprotein] + H(+) = (2E)-dodecenoyl-CoA + reduced [electron-transfer flavoprotein]</text>
        <dbReference type="Rhea" id="RHEA:47296"/>
        <dbReference type="Rhea" id="RHEA-COMP:10685"/>
        <dbReference type="Rhea" id="RHEA-COMP:10686"/>
        <dbReference type="ChEBI" id="CHEBI:15378"/>
        <dbReference type="ChEBI" id="CHEBI:57330"/>
        <dbReference type="ChEBI" id="CHEBI:57375"/>
        <dbReference type="ChEBI" id="CHEBI:57692"/>
        <dbReference type="ChEBI" id="CHEBI:58307"/>
    </reaction>
    <physiologicalReaction direction="left-to-right" evidence="21">
        <dbReference type="Rhea" id="RHEA:47297"/>
    </physiologicalReaction>
</comment>
<evidence type="ECO:0000256" key="7">
    <source>
        <dbReference type="ARBA" id="ARBA00022792"/>
    </source>
</evidence>
<comment type="subcellular location">
    <subcellularLocation>
        <location evidence="2">Mitochondrion inner membrane</location>
        <topology evidence="2">Peripheral membrane protein</topology>
    </subcellularLocation>
</comment>
<dbReference type="Pfam" id="PF02771">
    <property type="entry name" value="Acyl-CoA_dh_N"/>
    <property type="match status" value="1"/>
</dbReference>
<dbReference type="PROSITE" id="PS00073">
    <property type="entry name" value="ACYL_COA_DH_2"/>
    <property type="match status" value="1"/>
</dbReference>
<evidence type="ECO:0000259" key="29">
    <source>
        <dbReference type="Pfam" id="PF00441"/>
    </source>
</evidence>
<keyword evidence="12" id="KW-0007">Acetylation</keyword>
<keyword evidence="11" id="KW-0809">Transit peptide</keyword>
<organism evidence="33 34">
    <name type="scientific">Parascaris univalens</name>
    <name type="common">Nematode worm</name>
    <dbReference type="NCBI Taxonomy" id="6257"/>
    <lineage>
        <taxon>Eukaryota</taxon>
        <taxon>Metazoa</taxon>
        <taxon>Ecdysozoa</taxon>
        <taxon>Nematoda</taxon>
        <taxon>Chromadorea</taxon>
        <taxon>Rhabditida</taxon>
        <taxon>Spirurina</taxon>
        <taxon>Ascaridomorpha</taxon>
        <taxon>Ascaridoidea</taxon>
        <taxon>Ascarididae</taxon>
        <taxon>Parascaris</taxon>
    </lineage>
</organism>
<evidence type="ECO:0000256" key="4">
    <source>
        <dbReference type="ARBA" id="ARBA00009347"/>
    </source>
</evidence>
<evidence type="ECO:0000256" key="17">
    <source>
        <dbReference type="ARBA" id="ARBA00039034"/>
    </source>
</evidence>
<dbReference type="Gene3D" id="1.10.540.10">
    <property type="entry name" value="Acyl-CoA dehydrogenase/oxidase, N-terminal domain"/>
    <property type="match status" value="1"/>
</dbReference>
<dbReference type="FunFam" id="2.40.110.10:FF:000006">
    <property type="entry name" value="very long-chain specific acyl-CoA dehydrogenase, mitochondrial"/>
    <property type="match status" value="1"/>
</dbReference>
<feature type="domain" description="Acyl-CoA oxidase/dehydrogenase middle" evidence="30">
    <location>
        <begin position="202"/>
        <end position="302"/>
    </location>
</feature>
<comment type="catalytic activity">
    <reaction evidence="27">
        <text>octadecanoyl-CoA + oxidized [electron-transfer flavoprotein] + H(+) = (2E)-octadecenoyl-CoA + reduced [electron-transfer flavoprotein]</text>
        <dbReference type="Rhea" id="RHEA:47240"/>
        <dbReference type="Rhea" id="RHEA-COMP:10685"/>
        <dbReference type="Rhea" id="RHEA-COMP:10686"/>
        <dbReference type="ChEBI" id="CHEBI:15378"/>
        <dbReference type="ChEBI" id="CHEBI:57394"/>
        <dbReference type="ChEBI" id="CHEBI:57692"/>
        <dbReference type="ChEBI" id="CHEBI:58307"/>
        <dbReference type="ChEBI" id="CHEBI:71412"/>
    </reaction>
    <physiologicalReaction direction="left-to-right" evidence="27">
        <dbReference type="Rhea" id="RHEA:47241"/>
    </physiologicalReaction>
</comment>
<evidence type="ECO:0000313" key="33">
    <source>
        <dbReference type="Proteomes" id="UP000887569"/>
    </source>
</evidence>
<dbReference type="PANTHER" id="PTHR43884">
    <property type="entry name" value="ACYL-COA DEHYDROGENASE"/>
    <property type="match status" value="1"/>
</dbReference>
<sequence>MMNFSWLVKRAKEKMLPSRIVRVTPIVSKSRISLATRFNASATSDKKKDEKKTRNLKETSSFVMNLFRGQAVLSNVFPYPMNLSEERKEMLHMILQPTEKFLAEVNDPVKNDEDAAIPKELLMKFAELGAFGALVPEQFEGAGLNNSQMARLAEVVGANDLSLAVVMGAHQSIGYKGILLYGTDEQKRKYLPDLAAGRRFAAFCLTEASSGSDANSIRSRAEKTADGKYYILNGGKLWISNAGFADLFTVFAQTPVQGEGGVTKDMVSAFIVERSHGGVTHGPPEKKMGIKGSNTAEINFENTKVPVENLLGKEGEGFKVAMNILNNGRFGIPAACTGSMKWCIKKTVDHISERMQFGKKLKDFGNVQEQLVDMITRHYATESILYMLASNMDKGVQDYQLEAAIGKIMASENAWRVCDAAIQLHGGMGYMKECGLERVLRDLRIFRIFEGANDVLRLFIALTGLQFAGSHLQHAVKEIKSGSASTLIGEVIRRISRNTGGDFETIVHPSLRESAALANKAVKEFGKMTEGLLLRHKKGIIDRQWELIRVADAAIDIYSMVAVLARYTRTANSKLGTAHEENIANLFCAQAAKRAMANIADIQMTPDKEIKMIGSIAADICKQGDLI</sequence>
<evidence type="ECO:0000256" key="16">
    <source>
        <dbReference type="ARBA" id="ARBA00023136"/>
    </source>
</evidence>
<keyword evidence="5" id="KW-0597">Phosphoprotein</keyword>